<protein>
    <recommendedName>
        <fullName evidence="1 13">Bis(5'-adenosyl)-triphosphatase</fullName>
        <ecNumber evidence="13">3.6.1.29</ecNumber>
    </recommendedName>
</protein>
<dbReference type="CDD" id="cd01275">
    <property type="entry name" value="FHIT"/>
    <property type="match status" value="1"/>
</dbReference>
<accession>A0A9F7R719</accession>
<dbReference type="GO" id="GO:0005737">
    <property type="term" value="C:cytoplasm"/>
    <property type="evidence" value="ECO:0007669"/>
    <property type="project" value="TreeGrafter"/>
</dbReference>
<dbReference type="GO" id="GO:0032435">
    <property type="term" value="P:negative regulation of proteasomal ubiquitin-dependent protein catabolic process"/>
    <property type="evidence" value="ECO:0007669"/>
    <property type="project" value="TreeGrafter"/>
</dbReference>
<evidence type="ECO:0000256" key="7">
    <source>
        <dbReference type="ARBA" id="ARBA00051546"/>
    </source>
</evidence>
<feature type="short sequence motif" description="Histidine triad motif" evidence="12">
    <location>
        <begin position="218"/>
        <end position="222"/>
    </location>
</feature>
<comment type="catalytic activity">
    <reaction evidence="4">
        <text>adenosine 5'-phosphoramidate + H2O = NH4(+) + AMP</text>
        <dbReference type="Rhea" id="RHEA:67916"/>
        <dbReference type="ChEBI" id="CHEBI:15377"/>
        <dbReference type="ChEBI" id="CHEBI:28938"/>
        <dbReference type="ChEBI" id="CHEBI:57890"/>
        <dbReference type="ChEBI" id="CHEBI:456215"/>
    </reaction>
</comment>
<evidence type="ECO:0000256" key="11">
    <source>
        <dbReference type="PIRSR" id="PIRSR639383-3"/>
    </source>
</evidence>
<name>A0A9F7R719_ICTPU</name>
<evidence type="ECO:0000256" key="6">
    <source>
        <dbReference type="ARBA" id="ARBA00051421"/>
    </source>
</evidence>
<feature type="binding site" evidence="10">
    <location>
        <position position="151"/>
    </location>
    <ligand>
        <name>substrate</name>
    </ligand>
</feature>
<dbReference type="RefSeq" id="XP_053529932.1">
    <property type="nucleotide sequence ID" value="XM_053673957.1"/>
</dbReference>
<gene>
    <name evidence="16" type="primary">fhit</name>
</gene>
<evidence type="ECO:0000256" key="4">
    <source>
        <dbReference type="ARBA" id="ARBA00024472"/>
    </source>
</evidence>
<evidence type="ECO:0000256" key="12">
    <source>
        <dbReference type="PROSITE-ProRule" id="PRU00464"/>
    </source>
</evidence>
<evidence type="ECO:0000256" key="1">
    <source>
        <dbReference type="ARBA" id="ARBA00014605"/>
    </source>
</evidence>
<feature type="active site" description="Tele-AMP-histidine intermediate" evidence="9">
    <location>
        <position position="220"/>
    </location>
</feature>
<dbReference type="OrthoDB" id="680339at2759"/>
<keyword evidence="2 13" id="KW-0547">Nucleotide-binding</keyword>
<dbReference type="GO" id="GO:0006163">
    <property type="term" value="P:purine nucleotide metabolic process"/>
    <property type="evidence" value="ECO:0007669"/>
    <property type="project" value="TreeGrafter"/>
</dbReference>
<dbReference type="CTD" id="2272"/>
<organism evidence="15 16">
    <name type="scientific">Ictalurus punctatus</name>
    <name type="common">Channel catfish</name>
    <name type="synonym">Silurus punctatus</name>
    <dbReference type="NCBI Taxonomy" id="7998"/>
    <lineage>
        <taxon>Eukaryota</taxon>
        <taxon>Metazoa</taxon>
        <taxon>Chordata</taxon>
        <taxon>Craniata</taxon>
        <taxon>Vertebrata</taxon>
        <taxon>Euteleostomi</taxon>
        <taxon>Actinopterygii</taxon>
        <taxon>Neopterygii</taxon>
        <taxon>Teleostei</taxon>
        <taxon>Ostariophysi</taxon>
        <taxon>Siluriformes</taxon>
        <taxon>Ictaluridae</taxon>
        <taxon>Ictalurus</taxon>
    </lineage>
</organism>
<evidence type="ECO:0000256" key="2">
    <source>
        <dbReference type="ARBA" id="ARBA00022741"/>
    </source>
</evidence>
<evidence type="ECO:0000259" key="14">
    <source>
        <dbReference type="PROSITE" id="PS51084"/>
    </source>
</evidence>
<feature type="domain" description="HIT" evidence="14">
    <location>
        <begin position="125"/>
        <end position="233"/>
    </location>
</feature>
<dbReference type="InterPro" id="IPR052677">
    <property type="entry name" value="Dinucleoside_ppp_hydrolase"/>
</dbReference>
<evidence type="ECO:0000313" key="16">
    <source>
        <dbReference type="RefSeq" id="XP_053529932.1"/>
    </source>
</evidence>
<dbReference type="GO" id="GO:0000166">
    <property type="term" value="F:nucleotide binding"/>
    <property type="evidence" value="ECO:0007669"/>
    <property type="project" value="UniProtKB-KW"/>
</dbReference>
<dbReference type="GO" id="GO:0047627">
    <property type="term" value="F:adenylylsulfatase activity"/>
    <property type="evidence" value="ECO:0007669"/>
    <property type="project" value="UniProtKB-EC"/>
</dbReference>
<evidence type="ECO:0000256" key="8">
    <source>
        <dbReference type="ARBA" id="ARBA00065296"/>
    </source>
</evidence>
<keyword evidence="3 13" id="KW-0378">Hydrolase</keyword>
<dbReference type="InterPro" id="IPR039383">
    <property type="entry name" value="FHIT"/>
</dbReference>
<dbReference type="KEGG" id="ipu:108255098"/>
<dbReference type="AlphaFoldDB" id="A0A9F7R719"/>
<dbReference type="GeneID" id="108255098"/>
<dbReference type="Pfam" id="PF01230">
    <property type="entry name" value="HIT"/>
    <property type="match status" value="1"/>
</dbReference>
<dbReference type="PROSITE" id="PS00892">
    <property type="entry name" value="HIT_1"/>
    <property type="match status" value="1"/>
</dbReference>
<dbReference type="GO" id="GO:0072332">
    <property type="term" value="P:intrinsic apoptotic signaling pathway by p53 class mediator"/>
    <property type="evidence" value="ECO:0007669"/>
    <property type="project" value="TreeGrafter"/>
</dbReference>
<dbReference type="SUPFAM" id="SSF54197">
    <property type="entry name" value="HIT-like"/>
    <property type="match status" value="1"/>
</dbReference>
<dbReference type="InterPro" id="IPR019808">
    <property type="entry name" value="Histidine_triad_CS"/>
</dbReference>
<dbReference type="GO" id="GO:0047352">
    <property type="term" value="F:adenylylsulfate-ammonia adenylyltransferase activity"/>
    <property type="evidence" value="ECO:0007669"/>
    <property type="project" value="UniProtKB-EC"/>
</dbReference>
<comment type="catalytic activity">
    <reaction evidence="5 13">
        <text>P(1),P(3)-bis(5'-adenosyl) triphosphate + H2O = AMP + ADP + 2 H(+)</text>
        <dbReference type="Rhea" id="RHEA:13893"/>
        <dbReference type="ChEBI" id="CHEBI:15377"/>
        <dbReference type="ChEBI" id="CHEBI:15378"/>
        <dbReference type="ChEBI" id="CHEBI:58529"/>
        <dbReference type="ChEBI" id="CHEBI:456215"/>
        <dbReference type="ChEBI" id="CHEBI:456216"/>
        <dbReference type="EC" id="3.6.1.29"/>
    </reaction>
</comment>
<evidence type="ECO:0000256" key="9">
    <source>
        <dbReference type="PIRSR" id="PIRSR639383-1"/>
    </source>
</evidence>
<dbReference type="GO" id="GO:0031625">
    <property type="term" value="F:ubiquitin protein ligase binding"/>
    <property type="evidence" value="ECO:0007669"/>
    <property type="project" value="TreeGrafter"/>
</dbReference>
<keyword evidence="15" id="KW-1185">Reference proteome</keyword>
<evidence type="ECO:0000256" key="13">
    <source>
        <dbReference type="RuleBase" id="RU366076"/>
    </source>
</evidence>
<evidence type="ECO:0000256" key="3">
    <source>
        <dbReference type="ARBA" id="ARBA00022801"/>
    </source>
</evidence>
<comment type="cofactor">
    <cofactor evidence="13">
        <name>Mn(2+)</name>
        <dbReference type="ChEBI" id="CHEBI:29035"/>
    </cofactor>
</comment>
<dbReference type="PANTHER" id="PTHR46981">
    <property type="entry name" value="BIS(5'-ADENOSYL)-TRIPHOSPHATASE"/>
    <property type="match status" value="1"/>
</dbReference>
<reference evidence="15" key="1">
    <citation type="journal article" date="2016" name="Nat. Commun.">
        <title>The channel catfish genome sequence provides insights into the evolution of scale formation in teleosts.</title>
        <authorList>
            <person name="Liu Z."/>
            <person name="Liu S."/>
            <person name="Yao J."/>
            <person name="Bao L."/>
            <person name="Zhang J."/>
            <person name="Li Y."/>
            <person name="Jiang C."/>
            <person name="Sun L."/>
            <person name="Wang R."/>
            <person name="Zhang Y."/>
            <person name="Zhou T."/>
            <person name="Zeng Q."/>
            <person name="Fu Q."/>
            <person name="Gao S."/>
            <person name="Li N."/>
            <person name="Koren S."/>
            <person name="Jiang Y."/>
            <person name="Zimin A."/>
            <person name="Xu P."/>
            <person name="Phillippy A.M."/>
            <person name="Geng X."/>
            <person name="Song L."/>
            <person name="Sun F."/>
            <person name="Li C."/>
            <person name="Wang X."/>
            <person name="Chen A."/>
            <person name="Jin Y."/>
            <person name="Yuan Z."/>
            <person name="Yang Y."/>
            <person name="Tan S."/>
            <person name="Peatman E."/>
            <person name="Lu J."/>
            <person name="Qin Z."/>
            <person name="Dunham R."/>
            <person name="Li Z."/>
            <person name="Sonstegard T."/>
            <person name="Feng J."/>
            <person name="Danzmann R.G."/>
            <person name="Schroeder S."/>
            <person name="Scheffler B."/>
            <person name="Duke M.V."/>
            <person name="Ballard L."/>
            <person name="Kucuktas H."/>
            <person name="Kaltenboeck L."/>
            <person name="Liu H."/>
            <person name="Armbruster J."/>
            <person name="Xie Y."/>
            <person name="Kirby M.L."/>
            <person name="Tian Y."/>
            <person name="Flanagan M.E."/>
            <person name="Mu W."/>
            <person name="Waldbieser G.C."/>
        </authorList>
    </citation>
    <scope>NUCLEOTIDE SEQUENCE [LARGE SCALE GENOMIC DNA]</scope>
    <source>
        <strain evidence="15">SDA103</strain>
    </source>
</reference>
<evidence type="ECO:0000256" key="10">
    <source>
        <dbReference type="PIRSR" id="PIRSR639383-2"/>
    </source>
</evidence>
<comment type="catalytic activity">
    <reaction evidence="6">
        <text>adenosine 5'-phosphosulfate + H2O = sulfate + AMP + 2 H(+)</text>
        <dbReference type="Rhea" id="RHEA:17041"/>
        <dbReference type="ChEBI" id="CHEBI:15377"/>
        <dbReference type="ChEBI" id="CHEBI:15378"/>
        <dbReference type="ChEBI" id="CHEBI:16189"/>
        <dbReference type="ChEBI" id="CHEBI:58243"/>
        <dbReference type="ChEBI" id="CHEBI:456215"/>
        <dbReference type="EC" id="3.6.2.1"/>
    </reaction>
</comment>
<dbReference type="PROSITE" id="PS51084">
    <property type="entry name" value="HIT_2"/>
    <property type="match status" value="1"/>
</dbReference>
<reference evidence="16" key="2">
    <citation type="submission" date="2025-08" db="UniProtKB">
        <authorList>
            <consortium name="RefSeq"/>
        </authorList>
    </citation>
    <scope>IDENTIFICATION</scope>
    <source>
        <tissue evidence="16">Blood</tissue>
    </source>
</reference>
<dbReference type="GO" id="GO:0005634">
    <property type="term" value="C:nucleus"/>
    <property type="evidence" value="ECO:0007669"/>
    <property type="project" value="TreeGrafter"/>
</dbReference>
<dbReference type="FunFam" id="3.30.428.10:FF:000011">
    <property type="entry name" value="Fragile histidine triad"/>
    <property type="match status" value="1"/>
</dbReference>
<feature type="binding site" evidence="10">
    <location>
        <position position="207"/>
    </location>
    <ligand>
        <name>substrate</name>
    </ligand>
</feature>
<dbReference type="Proteomes" id="UP000221080">
    <property type="component" value="Chromosome 21"/>
</dbReference>
<sequence length="273" mass="30826">MFLVPTSQQPANSCLLLITSAGGRGEIWRVKDCRETGAYSRGLGEQGLGDILDGVPTHYRAQSRTHPVTVQTIWKCQSAYNTCLWTVGRKPEYLEDTMQGEHALESFVDTRQKWDTNCQPQRAMATLRFGHNIIKASAVFLQTDLSFALVNRKPVVPGHVLVCPVRPVERFRDLRPDELADLFSTTQRVANAVEKHFSASSLTIAIQDGPEAGQTVKHVHVHVLPRKPGDFERNDSIYDELQKHDRESEDIPSKWRSEEEMAKEAMELRGLFS</sequence>
<dbReference type="GO" id="GO:0005886">
    <property type="term" value="C:plasma membrane"/>
    <property type="evidence" value="ECO:0007669"/>
    <property type="project" value="TreeGrafter"/>
</dbReference>
<comment type="catalytic activity">
    <reaction evidence="7">
        <text>adenosine 5'-phosphosulfate + NH4(+) = adenosine 5'-phosphoramidate + sulfate + 2 H(+)</text>
        <dbReference type="Rhea" id="RHEA:19197"/>
        <dbReference type="ChEBI" id="CHEBI:15378"/>
        <dbReference type="ChEBI" id="CHEBI:16189"/>
        <dbReference type="ChEBI" id="CHEBI:28938"/>
        <dbReference type="ChEBI" id="CHEBI:57890"/>
        <dbReference type="ChEBI" id="CHEBI:58243"/>
        <dbReference type="EC" id="2.7.7.51"/>
    </reaction>
</comment>
<evidence type="ECO:0000256" key="5">
    <source>
        <dbReference type="ARBA" id="ARBA00047780"/>
    </source>
</evidence>
<feature type="site" description="Important for induction of apoptosis" evidence="11">
    <location>
        <position position="238"/>
    </location>
</feature>
<dbReference type="GO" id="GO:0047710">
    <property type="term" value="F:bis(5'-adenosyl)-triphosphatase activity"/>
    <property type="evidence" value="ECO:0007669"/>
    <property type="project" value="UniProtKB-UniRule"/>
</dbReference>
<feature type="binding site" evidence="10">
    <location>
        <begin position="213"/>
        <end position="216"/>
    </location>
    <ligand>
        <name>substrate</name>
    </ligand>
</feature>
<dbReference type="InterPro" id="IPR036265">
    <property type="entry name" value="HIT-like_sf"/>
</dbReference>
<comment type="subunit">
    <text evidence="8">Homodimer. Interacts with UBE2I. Interacts with MDM2. Interacts with CTNNB1. Identified in a complex with CTNNB1 and LEF1.</text>
</comment>
<evidence type="ECO:0000313" key="15">
    <source>
        <dbReference type="Proteomes" id="UP000221080"/>
    </source>
</evidence>
<proteinExistence type="predicted"/>
<feature type="binding site" evidence="10">
    <location>
        <position position="222"/>
    </location>
    <ligand>
        <name>substrate</name>
    </ligand>
</feature>
<dbReference type="PANTHER" id="PTHR46981:SF1">
    <property type="entry name" value="BIS(5'-ADENOSYL)-TRIPHOSPHATASE"/>
    <property type="match status" value="1"/>
</dbReference>
<dbReference type="InterPro" id="IPR011146">
    <property type="entry name" value="HIT-like"/>
</dbReference>
<dbReference type="Gene3D" id="3.30.428.10">
    <property type="entry name" value="HIT-like"/>
    <property type="match status" value="1"/>
</dbReference>
<dbReference type="EC" id="3.6.1.29" evidence="13"/>
<dbReference type="GO" id="GO:0015964">
    <property type="term" value="P:diadenosine triphosphate catabolic process"/>
    <property type="evidence" value="ECO:0007669"/>
    <property type="project" value="TreeGrafter"/>
</dbReference>